<reference evidence="2 3" key="1">
    <citation type="journal article" date="2012" name="Genome Biol.">
        <title>Genome and low-iron response of an oceanic diatom adapted to chronic iron limitation.</title>
        <authorList>
            <person name="Lommer M."/>
            <person name="Specht M."/>
            <person name="Roy A.S."/>
            <person name="Kraemer L."/>
            <person name="Andreson R."/>
            <person name="Gutowska M.A."/>
            <person name="Wolf J."/>
            <person name="Bergner S.V."/>
            <person name="Schilhabel M.B."/>
            <person name="Klostermeier U.C."/>
            <person name="Beiko R.G."/>
            <person name="Rosenstiel P."/>
            <person name="Hippler M."/>
            <person name="Laroche J."/>
        </authorList>
    </citation>
    <scope>NUCLEOTIDE SEQUENCE [LARGE SCALE GENOMIC DNA]</scope>
    <source>
        <strain evidence="2 3">CCMP1005</strain>
    </source>
</reference>
<dbReference type="AlphaFoldDB" id="K0SI92"/>
<keyword evidence="1" id="KW-0175">Coiled coil</keyword>
<name>K0SI92_THAOC</name>
<gene>
    <name evidence="2" type="ORF">THAOC_14568</name>
</gene>
<dbReference type="EMBL" id="AGNL01017004">
    <property type="protein sequence ID" value="EJK64674.1"/>
    <property type="molecule type" value="Genomic_DNA"/>
</dbReference>
<dbReference type="Proteomes" id="UP000266841">
    <property type="component" value="Unassembled WGS sequence"/>
</dbReference>
<organism evidence="2 3">
    <name type="scientific">Thalassiosira oceanica</name>
    <name type="common">Marine diatom</name>
    <dbReference type="NCBI Taxonomy" id="159749"/>
    <lineage>
        <taxon>Eukaryota</taxon>
        <taxon>Sar</taxon>
        <taxon>Stramenopiles</taxon>
        <taxon>Ochrophyta</taxon>
        <taxon>Bacillariophyta</taxon>
        <taxon>Coscinodiscophyceae</taxon>
        <taxon>Thalassiosirophycidae</taxon>
        <taxon>Thalassiosirales</taxon>
        <taxon>Thalassiosiraceae</taxon>
        <taxon>Thalassiosira</taxon>
    </lineage>
</organism>
<protein>
    <submittedName>
        <fullName evidence="2">Uncharacterized protein</fullName>
    </submittedName>
</protein>
<accession>K0SI92</accession>
<evidence type="ECO:0000313" key="3">
    <source>
        <dbReference type="Proteomes" id="UP000266841"/>
    </source>
</evidence>
<proteinExistence type="predicted"/>
<sequence>MGDVVEEANGGQLDIGPEVFDIYSSHLASCLSDENDQLESEIQSLCPFRDYLSSVEIKVDGCTIKLPGLGETYNYHGRAKIGDSSGEEAEADVPGIPVSSISDGDVGLYISNQLVVRLPEEVADEGGERMPGVKVYCEKPYEAVLMGAAENIVLHGRLEGLTDEDEELAWAIIRELPNVTFHPTHVYVGMCLEATSQKFIVSSARDVLVLYYCERLEKTDREKHAYKEQLEEVQQLVGDIESVEDNESNIDEVLRIREMISKFARQLEQQINARDYVRENLLKVLVGLDCDIAGKEDPTSDDCDEDTKALHIVFGIAGGRGIGLTRRRVNLQEQVRVLNRIKTTVLFGRLHTASGDFTAIDITKGKEIDGGEGWVIGLEGIFGSVRLRNLSHLHLCLCGVITRDAAVTVVMLPNTPFEALAPI</sequence>
<comment type="caution">
    <text evidence="2">The sequence shown here is derived from an EMBL/GenBank/DDBJ whole genome shotgun (WGS) entry which is preliminary data.</text>
</comment>
<evidence type="ECO:0000256" key="1">
    <source>
        <dbReference type="SAM" id="Coils"/>
    </source>
</evidence>
<keyword evidence="3" id="KW-1185">Reference proteome</keyword>
<evidence type="ECO:0000313" key="2">
    <source>
        <dbReference type="EMBL" id="EJK64674.1"/>
    </source>
</evidence>
<feature type="coiled-coil region" evidence="1">
    <location>
        <begin position="216"/>
        <end position="246"/>
    </location>
</feature>